<dbReference type="PROSITE" id="PS51450">
    <property type="entry name" value="LRR"/>
    <property type="match status" value="7"/>
</dbReference>
<dbReference type="SUPFAM" id="SSF52058">
    <property type="entry name" value="L domain-like"/>
    <property type="match status" value="1"/>
</dbReference>
<protein>
    <submittedName>
        <fullName evidence="7">Uncharacterized protein</fullName>
    </submittedName>
</protein>
<evidence type="ECO:0000313" key="7">
    <source>
        <dbReference type="EMBL" id="PIL29775.1"/>
    </source>
</evidence>
<dbReference type="InterPro" id="IPR003591">
    <property type="entry name" value="Leu-rich_rpt_typical-subtyp"/>
</dbReference>
<name>A0A2G8S7Q7_9APHY</name>
<evidence type="ECO:0000313" key="8">
    <source>
        <dbReference type="Proteomes" id="UP000230002"/>
    </source>
</evidence>
<feature type="compositionally biased region" description="Acidic residues" evidence="6">
    <location>
        <begin position="54"/>
        <end position="71"/>
    </location>
</feature>
<dbReference type="STRING" id="1077348.A0A2G8S7Q7"/>
<dbReference type="InterPro" id="IPR001611">
    <property type="entry name" value="Leu-rich_rpt"/>
</dbReference>
<dbReference type="PANTHER" id="PTHR45973">
    <property type="entry name" value="PROTEIN PHOSPHATASE 1 REGULATORY SUBUNIT SDS22-RELATED"/>
    <property type="match status" value="1"/>
</dbReference>
<dbReference type="Pfam" id="PF12799">
    <property type="entry name" value="LRR_4"/>
    <property type="match status" value="1"/>
</dbReference>
<comment type="similarity">
    <text evidence="5">Belongs to the SDS22 family.</text>
</comment>
<dbReference type="GO" id="GO:0005634">
    <property type="term" value="C:nucleus"/>
    <property type="evidence" value="ECO:0007669"/>
    <property type="project" value="UniProtKB-SubCell"/>
</dbReference>
<dbReference type="Pfam" id="PF13855">
    <property type="entry name" value="LRR_8"/>
    <property type="match status" value="1"/>
</dbReference>
<evidence type="ECO:0000256" key="2">
    <source>
        <dbReference type="ARBA" id="ARBA00022614"/>
    </source>
</evidence>
<evidence type="ECO:0000256" key="6">
    <source>
        <dbReference type="SAM" id="MobiDB-lite"/>
    </source>
</evidence>
<reference evidence="7 8" key="1">
    <citation type="journal article" date="2015" name="Sci. Rep.">
        <title>Chromosome-level genome map provides insights into diverse defense mechanisms in the medicinal fungus Ganoderma sinense.</title>
        <authorList>
            <person name="Zhu Y."/>
            <person name="Xu J."/>
            <person name="Sun C."/>
            <person name="Zhou S."/>
            <person name="Xu H."/>
            <person name="Nelson D.R."/>
            <person name="Qian J."/>
            <person name="Song J."/>
            <person name="Luo H."/>
            <person name="Xiang L."/>
            <person name="Li Y."/>
            <person name="Xu Z."/>
            <person name="Ji A."/>
            <person name="Wang L."/>
            <person name="Lu S."/>
            <person name="Hayward A."/>
            <person name="Sun W."/>
            <person name="Li X."/>
            <person name="Schwartz D.C."/>
            <person name="Wang Y."/>
            <person name="Chen S."/>
        </authorList>
    </citation>
    <scope>NUCLEOTIDE SEQUENCE [LARGE SCALE GENOMIC DNA]</scope>
    <source>
        <strain evidence="7 8">ZZ0214-1</strain>
    </source>
</reference>
<gene>
    <name evidence="7" type="ORF">GSI_07980</name>
</gene>
<proteinExistence type="inferred from homology"/>
<dbReference type="InterPro" id="IPR032675">
    <property type="entry name" value="LRR_dom_sf"/>
</dbReference>
<dbReference type="EMBL" id="AYKW01000018">
    <property type="protein sequence ID" value="PIL29775.1"/>
    <property type="molecule type" value="Genomic_DNA"/>
</dbReference>
<comment type="caution">
    <text evidence="7">The sequence shown here is derived from an EMBL/GenBank/DDBJ whole genome shotgun (WGS) entry which is preliminary data.</text>
</comment>
<keyword evidence="2" id="KW-0433">Leucine-rich repeat</keyword>
<evidence type="ECO:0000256" key="3">
    <source>
        <dbReference type="ARBA" id="ARBA00022737"/>
    </source>
</evidence>
<dbReference type="OrthoDB" id="266138at2759"/>
<evidence type="ECO:0000256" key="5">
    <source>
        <dbReference type="ARBA" id="ARBA00023460"/>
    </source>
</evidence>
<accession>A0A2G8S7Q7</accession>
<dbReference type="Pfam" id="PF14580">
    <property type="entry name" value="LRR_9"/>
    <property type="match status" value="1"/>
</dbReference>
<keyword evidence="4" id="KW-0539">Nucleus</keyword>
<organism evidence="7 8">
    <name type="scientific">Ganoderma sinense ZZ0214-1</name>
    <dbReference type="NCBI Taxonomy" id="1077348"/>
    <lineage>
        <taxon>Eukaryota</taxon>
        <taxon>Fungi</taxon>
        <taxon>Dikarya</taxon>
        <taxon>Basidiomycota</taxon>
        <taxon>Agaricomycotina</taxon>
        <taxon>Agaricomycetes</taxon>
        <taxon>Polyporales</taxon>
        <taxon>Polyporaceae</taxon>
        <taxon>Ganoderma</taxon>
    </lineage>
</organism>
<keyword evidence="8" id="KW-1185">Reference proteome</keyword>
<dbReference type="AlphaFoldDB" id="A0A2G8S7Q7"/>
<evidence type="ECO:0000256" key="4">
    <source>
        <dbReference type="ARBA" id="ARBA00023242"/>
    </source>
</evidence>
<dbReference type="InterPro" id="IPR050576">
    <property type="entry name" value="Cilia_flagella_integrity"/>
</dbReference>
<dbReference type="Proteomes" id="UP000230002">
    <property type="component" value="Unassembled WGS sequence"/>
</dbReference>
<feature type="compositionally biased region" description="Polar residues" evidence="6">
    <location>
        <begin position="1"/>
        <end position="22"/>
    </location>
</feature>
<keyword evidence="3" id="KW-0677">Repeat</keyword>
<feature type="region of interest" description="Disordered" evidence="6">
    <location>
        <begin position="1"/>
        <end position="71"/>
    </location>
</feature>
<dbReference type="SMART" id="SM00365">
    <property type="entry name" value="LRR_SD22"/>
    <property type="match status" value="10"/>
</dbReference>
<dbReference type="SMART" id="SM00369">
    <property type="entry name" value="LRR_TYP"/>
    <property type="match status" value="7"/>
</dbReference>
<dbReference type="PANTHER" id="PTHR45973:SF23">
    <property type="entry name" value="PROTEIN PHOSPHATASE 1 REGULATORY SUBUNIT 7"/>
    <property type="match status" value="1"/>
</dbReference>
<sequence length="379" mass="42164">MSEPGTTSENNTATTVDSQATDAPNAAVAVPTETPAKVARVEVVRPQAGADGSSGEEDDGEDEEAAIEDSQILEDLPDETEDIELIHSRLNSNGVGKLGLPRFGAHLKRLCLRQNFISHLDLEVFGALTALEDLDFYDNKIKHVGTALNNMANLTTLDLSFNLIKHIPEELETHLTSLKTIFFVQNRISHIANLGGLAATLRSVELGGNRLRKLEGLEALVNLEELWVGKNKITKLENLGALKKLRILSIQSNRITKIEGLESLENIEEFYISHNGVQRIEGLENNVKLRTFDLGNNFVERLEGVSHLTKLEELWINDNKISTLQDIEPQLKHLETLETIYLERNPVQASEGAAYRRKLILLLPQIQQLDATYVKQFPA</sequence>
<evidence type="ECO:0000256" key="1">
    <source>
        <dbReference type="ARBA" id="ARBA00004123"/>
    </source>
</evidence>
<comment type="subcellular location">
    <subcellularLocation>
        <location evidence="1">Nucleus</location>
    </subcellularLocation>
</comment>
<dbReference type="InterPro" id="IPR025875">
    <property type="entry name" value="Leu-rich_rpt_4"/>
</dbReference>
<dbReference type="FunFam" id="3.80.10.10:FF:000055">
    <property type="entry name" value="Protein phosphatase 1 regulatory subunit 7"/>
    <property type="match status" value="1"/>
</dbReference>
<dbReference type="Gene3D" id="3.80.10.10">
    <property type="entry name" value="Ribonuclease Inhibitor"/>
    <property type="match status" value="2"/>
</dbReference>